<proteinExistence type="predicted"/>
<dbReference type="RefSeq" id="WP_052501786.1">
    <property type="nucleotide sequence ID" value="NZ_BKBB01000001.1"/>
</dbReference>
<protein>
    <submittedName>
        <fullName evidence="1">Uncharacterized protein</fullName>
    </submittedName>
</protein>
<organism evidence="1">
    <name type="scientific">Clostridium butyricum</name>
    <dbReference type="NCBI Taxonomy" id="1492"/>
    <lineage>
        <taxon>Bacteria</taxon>
        <taxon>Bacillati</taxon>
        <taxon>Bacillota</taxon>
        <taxon>Clostridia</taxon>
        <taxon>Eubacteriales</taxon>
        <taxon>Clostridiaceae</taxon>
        <taxon>Clostridium</taxon>
    </lineage>
</organism>
<name>A0A6N3CRZ7_CLOBU</name>
<reference evidence="1" key="1">
    <citation type="submission" date="2019-11" db="EMBL/GenBank/DDBJ databases">
        <authorList>
            <person name="Feng L."/>
        </authorList>
    </citation>
    <scope>NUCLEOTIDE SEQUENCE</scope>
    <source>
        <strain evidence="1">CButyricumLFYP62</strain>
    </source>
</reference>
<dbReference type="EMBL" id="CACRTU010000014">
    <property type="protein sequence ID" value="VYU17519.1"/>
    <property type="molecule type" value="Genomic_DNA"/>
</dbReference>
<gene>
    <name evidence="1" type="ORF">CBLFYP62_01628</name>
</gene>
<evidence type="ECO:0000313" key="1">
    <source>
        <dbReference type="EMBL" id="VYU17519.1"/>
    </source>
</evidence>
<accession>A0A6N3CRZ7</accession>
<dbReference type="AlphaFoldDB" id="A0A6N3CRZ7"/>
<sequence>MEIYKVIKIISDSEILINAGANKKLAQGTSLDIFITGEEIFDPDTNESLGTLDTVKATVEVDTVYPQMALCKKIEYSTTNLIESISNSMNVKKVKRLKIDPSEISGGLSSDLTIHIGDLVRTSLG</sequence>